<dbReference type="EMBL" id="VBUK01000006">
    <property type="protein sequence ID" value="TLF44501.1"/>
    <property type="molecule type" value="Genomic_DNA"/>
</dbReference>
<protein>
    <recommendedName>
        <fullName evidence="3">Delta-aminolevulinic acid dehydratase</fullName>
    </recommendedName>
</protein>
<sequence>MNEDKNLKRIASVCMKDDLSCYDPYDIWMTDLGIQVKSLFNKNKYLGILPAAGVTFFDHFLNNNTRLGYKRREYPTARAMAALTLLNLYKRENKEELLQGAKLHLDWLLENTCTGYAGLCWGLGFKWAAGEGLDYNENTPFSTHTPYALEAIHTYVQITKDTSYIRHIKSIFDFYENDIKVLYEDDTEMATSYGPSKDRLVTNAVSYTMYAYAIFLGYFTDKEDAIKEKIGKLYAFIQNRQRNDGSWLYSPEDEDSFIDCFHSCFVLKNIHKTHQIVPLNDVKKTTNMGYDYLKLHFYASKDGLFKRFSLSNKPSIIKYDLYDNAEFLHLAVLLRDLDFAQKLASAIDVKFGKGEDIYSVIDMFHFRKNKNTLRWAKMPYLYALSAFHLFQK</sequence>
<evidence type="ECO:0000313" key="1">
    <source>
        <dbReference type="EMBL" id="TLF44501.1"/>
    </source>
</evidence>
<comment type="caution">
    <text evidence="1">The sequence shown here is derived from an EMBL/GenBank/DDBJ whole genome shotgun (WGS) entry which is preliminary data.</text>
</comment>
<reference evidence="1 2" key="1">
    <citation type="journal article" date="2017" name="Int. J. Syst. Evol. Microbiol.">
        <title>Maripseudobacter aurantiacus gen. nov., sp. nov., a novel member of the family Flavobacteriaceae isolated from a sedimentation basin.</title>
        <authorList>
            <person name="Chen C."/>
            <person name="Su Y."/>
            <person name="Tao T."/>
            <person name="Fu G."/>
            <person name="Zhang C."/>
            <person name="Sun C."/>
            <person name="Zhang X."/>
            <person name="Wu M."/>
        </authorList>
    </citation>
    <scope>NUCLEOTIDE SEQUENCE [LARGE SCALE GENOMIC DNA]</scope>
    <source>
        <strain evidence="2">CDA4</strain>
    </source>
</reference>
<proteinExistence type="predicted"/>
<dbReference type="InterPro" id="IPR008928">
    <property type="entry name" value="6-hairpin_glycosidase_sf"/>
</dbReference>
<evidence type="ECO:0000313" key="2">
    <source>
        <dbReference type="Proteomes" id="UP000308382"/>
    </source>
</evidence>
<dbReference type="OrthoDB" id="9788790at2"/>
<gene>
    <name evidence="1" type="ORF">FEK29_11880</name>
</gene>
<dbReference type="Proteomes" id="UP000308382">
    <property type="component" value="Unassembled WGS sequence"/>
</dbReference>
<dbReference type="AlphaFoldDB" id="A0A5R8M4G7"/>
<accession>A0A5R8M4G7</accession>
<name>A0A5R8M4G7_9FLAO</name>
<keyword evidence="2" id="KW-1185">Reference proteome</keyword>
<evidence type="ECO:0008006" key="3">
    <source>
        <dbReference type="Google" id="ProtNLM"/>
    </source>
</evidence>
<dbReference type="RefSeq" id="WP_138258649.1">
    <property type="nucleotide sequence ID" value="NZ_VBUK01000006.1"/>
</dbReference>
<organism evidence="1 2">
    <name type="scientific">Maribacter aurantiacus</name>
    <dbReference type="NCBI Taxonomy" id="1882343"/>
    <lineage>
        <taxon>Bacteria</taxon>
        <taxon>Pseudomonadati</taxon>
        <taxon>Bacteroidota</taxon>
        <taxon>Flavobacteriia</taxon>
        <taxon>Flavobacteriales</taxon>
        <taxon>Flavobacteriaceae</taxon>
        <taxon>Maribacter</taxon>
    </lineage>
</organism>
<dbReference type="GO" id="GO:0005975">
    <property type="term" value="P:carbohydrate metabolic process"/>
    <property type="evidence" value="ECO:0007669"/>
    <property type="project" value="InterPro"/>
</dbReference>
<dbReference type="SUPFAM" id="SSF48208">
    <property type="entry name" value="Six-hairpin glycosidases"/>
    <property type="match status" value="1"/>
</dbReference>